<dbReference type="Proteomes" id="UP001204579">
    <property type="component" value="Unassembled WGS sequence"/>
</dbReference>
<accession>A0AAW5N801</accession>
<dbReference type="PANTHER" id="PTHR28008:SF1">
    <property type="entry name" value="DOMAIN PROTEIN, PUTATIVE (AFU_ORTHOLOGUE AFUA_3G10980)-RELATED"/>
    <property type="match status" value="1"/>
</dbReference>
<organism evidence="3 4">
    <name type="scientific">Phocaeicola barnesiae</name>
    <dbReference type="NCBI Taxonomy" id="376804"/>
    <lineage>
        <taxon>Bacteria</taxon>
        <taxon>Pseudomonadati</taxon>
        <taxon>Bacteroidota</taxon>
        <taxon>Bacteroidia</taxon>
        <taxon>Bacteroidales</taxon>
        <taxon>Bacteroidaceae</taxon>
        <taxon>Phocaeicola</taxon>
    </lineage>
</organism>
<feature type="transmembrane region" description="Helical" evidence="1">
    <location>
        <begin position="99"/>
        <end position="120"/>
    </location>
</feature>
<keyword evidence="1" id="KW-0472">Membrane</keyword>
<feature type="transmembrane region" description="Helical" evidence="1">
    <location>
        <begin position="40"/>
        <end position="57"/>
    </location>
</feature>
<evidence type="ECO:0000256" key="1">
    <source>
        <dbReference type="SAM" id="Phobius"/>
    </source>
</evidence>
<feature type="domain" description="VanZ-like" evidence="2">
    <location>
        <begin position="33"/>
        <end position="113"/>
    </location>
</feature>
<sequence>MLYYIKHYPISLIILAIICYLSFFTPPKTDLNEIPNLDKLVHFCMYFGFSSMIWIEYLWSHSSIRWKRIIPGAVLLPILISGLIEILQENCTDTRSGDWLDFLANSVGALASIPACHYIYRFLVWRYLKRKSTDK</sequence>
<comment type="caution">
    <text evidence="3">The sequence shown here is derived from an EMBL/GenBank/DDBJ whole genome shotgun (WGS) entry which is preliminary data.</text>
</comment>
<dbReference type="InterPro" id="IPR006976">
    <property type="entry name" value="VanZ-like"/>
</dbReference>
<evidence type="ECO:0000313" key="4">
    <source>
        <dbReference type="Proteomes" id="UP001204579"/>
    </source>
</evidence>
<name>A0AAW5N801_9BACT</name>
<proteinExistence type="predicted"/>
<dbReference type="AlphaFoldDB" id="A0AAW5N801"/>
<keyword evidence="4" id="KW-1185">Reference proteome</keyword>
<dbReference type="PANTHER" id="PTHR28008">
    <property type="entry name" value="DOMAIN PROTEIN, PUTATIVE (AFU_ORTHOLOGUE AFUA_3G10980)-RELATED"/>
    <property type="match status" value="1"/>
</dbReference>
<dbReference type="EMBL" id="JANRHJ010000004">
    <property type="protein sequence ID" value="MCR8873279.1"/>
    <property type="molecule type" value="Genomic_DNA"/>
</dbReference>
<protein>
    <submittedName>
        <fullName evidence="3">VanZ family protein</fullName>
    </submittedName>
</protein>
<gene>
    <name evidence="3" type="ORF">NW209_04475</name>
</gene>
<reference evidence="3 4" key="1">
    <citation type="submission" date="2022-08" db="EMBL/GenBank/DDBJ databases">
        <authorList>
            <person name="Zeman M."/>
            <person name="Kubasova T."/>
        </authorList>
    </citation>
    <scope>NUCLEOTIDE SEQUENCE [LARGE SCALE GENOMIC DNA]</scope>
    <source>
        <strain evidence="3 4">ET62</strain>
    </source>
</reference>
<dbReference type="Pfam" id="PF04892">
    <property type="entry name" value="VanZ"/>
    <property type="match status" value="1"/>
</dbReference>
<feature type="transmembrane region" description="Helical" evidence="1">
    <location>
        <begin position="69"/>
        <end position="87"/>
    </location>
</feature>
<feature type="transmembrane region" description="Helical" evidence="1">
    <location>
        <begin position="7"/>
        <end position="25"/>
    </location>
</feature>
<keyword evidence="1" id="KW-1133">Transmembrane helix</keyword>
<evidence type="ECO:0000259" key="2">
    <source>
        <dbReference type="Pfam" id="PF04892"/>
    </source>
</evidence>
<keyword evidence="1" id="KW-0812">Transmembrane</keyword>
<evidence type="ECO:0000313" key="3">
    <source>
        <dbReference type="EMBL" id="MCR8873279.1"/>
    </source>
</evidence>
<dbReference type="RefSeq" id="WP_022339891.1">
    <property type="nucleotide sequence ID" value="NZ_CALULB010000014.1"/>
</dbReference>